<gene>
    <name evidence="1" type="ORF">EVAR_44069_1</name>
</gene>
<dbReference type="AlphaFoldDB" id="A0A4C1X2Q0"/>
<comment type="caution">
    <text evidence="1">The sequence shown here is derived from an EMBL/GenBank/DDBJ whole genome shotgun (WGS) entry which is preliminary data.</text>
</comment>
<sequence>MRINIARRAGGAARLHALSYGLQSPRGRRVYTIFLFTVEGLGPRDVYAGAVAADVVITSGSRWLVVPYEARSEWFSFENRCVRPLSLFNSDALADGVEKRSLVPRSRLHARLRRNAKMSHAFSGAVGRGRVSECIAAFSADSNEKLSNSENAYFLDASIQKVDVKQSFPPYTSRATRNFLIKGQKRRIAFRPRPTSARNIKNYPPPKQFRARLMDLQFGTRPRHGRYNDARRRPSSA</sequence>
<reference evidence="1 2" key="1">
    <citation type="journal article" date="2019" name="Commun. Biol.">
        <title>The bagworm genome reveals a unique fibroin gene that provides high tensile strength.</title>
        <authorList>
            <person name="Kono N."/>
            <person name="Nakamura H."/>
            <person name="Ohtoshi R."/>
            <person name="Tomita M."/>
            <person name="Numata K."/>
            <person name="Arakawa K."/>
        </authorList>
    </citation>
    <scope>NUCLEOTIDE SEQUENCE [LARGE SCALE GENOMIC DNA]</scope>
</reference>
<dbReference type="EMBL" id="BGZK01000712">
    <property type="protein sequence ID" value="GBP57252.1"/>
    <property type="molecule type" value="Genomic_DNA"/>
</dbReference>
<dbReference type="Proteomes" id="UP000299102">
    <property type="component" value="Unassembled WGS sequence"/>
</dbReference>
<keyword evidence="2" id="KW-1185">Reference proteome</keyword>
<accession>A0A4C1X2Q0</accession>
<protein>
    <submittedName>
        <fullName evidence="1">Uncharacterized protein</fullName>
    </submittedName>
</protein>
<name>A0A4C1X2Q0_EUMVA</name>
<organism evidence="1 2">
    <name type="scientific">Eumeta variegata</name>
    <name type="common">Bagworm moth</name>
    <name type="synonym">Eumeta japonica</name>
    <dbReference type="NCBI Taxonomy" id="151549"/>
    <lineage>
        <taxon>Eukaryota</taxon>
        <taxon>Metazoa</taxon>
        <taxon>Ecdysozoa</taxon>
        <taxon>Arthropoda</taxon>
        <taxon>Hexapoda</taxon>
        <taxon>Insecta</taxon>
        <taxon>Pterygota</taxon>
        <taxon>Neoptera</taxon>
        <taxon>Endopterygota</taxon>
        <taxon>Lepidoptera</taxon>
        <taxon>Glossata</taxon>
        <taxon>Ditrysia</taxon>
        <taxon>Tineoidea</taxon>
        <taxon>Psychidae</taxon>
        <taxon>Oiketicinae</taxon>
        <taxon>Eumeta</taxon>
    </lineage>
</organism>
<dbReference type="OrthoDB" id="10070851at2759"/>
<evidence type="ECO:0000313" key="1">
    <source>
        <dbReference type="EMBL" id="GBP57252.1"/>
    </source>
</evidence>
<proteinExistence type="predicted"/>
<evidence type="ECO:0000313" key="2">
    <source>
        <dbReference type="Proteomes" id="UP000299102"/>
    </source>
</evidence>